<proteinExistence type="inferred from homology"/>
<evidence type="ECO:0000256" key="3">
    <source>
        <dbReference type="ARBA" id="ARBA00022475"/>
    </source>
</evidence>
<evidence type="ECO:0000256" key="9">
    <source>
        <dbReference type="RuleBase" id="RU369079"/>
    </source>
</evidence>
<evidence type="ECO:0000259" key="10">
    <source>
        <dbReference type="Pfam" id="PF04290"/>
    </source>
</evidence>
<protein>
    <recommendedName>
        <fullName evidence="9">TRAP transporter small permease protein</fullName>
    </recommendedName>
</protein>
<comment type="function">
    <text evidence="9">Part of the tripartite ATP-independent periplasmic (TRAP) transport system.</text>
</comment>
<feature type="transmembrane region" description="Helical" evidence="9">
    <location>
        <begin position="18"/>
        <end position="38"/>
    </location>
</feature>
<keyword evidence="2 9" id="KW-0813">Transport</keyword>
<organism evidence="11 12">
    <name type="scientific">Advenella kashmirensis</name>
    <dbReference type="NCBI Taxonomy" id="310575"/>
    <lineage>
        <taxon>Bacteria</taxon>
        <taxon>Pseudomonadati</taxon>
        <taxon>Pseudomonadota</taxon>
        <taxon>Betaproteobacteria</taxon>
        <taxon>Burkholderiales</taxon>
        <taxon>Alcaligenaceae</taxon>
    </lineage>
</organism>
<evidence type="ECO:0000256" key="4">
    <source>
        <dbReference type="ARBA" id="ARBA00022519"/>
    </source>
</evidence>
<evidence type="ECO:0000313" key="11">
    <source>
        <dbReference type="EMBL" id="HBP28771.1"/>
    </source>
</evidence>
<feature type="transmembrane region" description="Helical" evidence="9">
    <location>
        <begin position="140"/>
        <end position="162"/>
    </location>
</feature>
<dbReference type="GO" id="GO:0022857">
    <property type="term" value="F:transmembrane transporter activity"/>
    <property type="evidence" value="ECO:0007669"/>
    <property type="project" value="UniProtKB-UniRule"/>
</dbReference>
<evidence type="ECO:0000256" key="5">
    <source>
        <dbReference type="ARBA" id="ARBA00022692"/>
    </source>
</evidence>
<evidence type="ECO:0000313" key="12">
    <source>
        <dbReference type="Proteomes" id="UP000264036"/>
    </source>
</evidence>
<evidence type="ECO:0000256" key="6">
    <source>
        <dbReference type="ARBA" id="ARBA00022989"/>
    </source>
</evidence>
<dbReference type="AlphaFoldDB" id="A0A356LDX9"/>
<feature type="transmembrane region" description="Helical" evidence="9">
    <location>
        <begin position="93"/>
        <end position="114"/>
    </location>
</feature>
<sequence length="169" mass="19455">MPAIVSAYILGITRINKFFFNIASSLIFLIVFSMLYEVVSRYVFHAPTTWGMELATLLFGPYFLLGGAYLLHMRGHVNLDLLKNKLSPQNRRLLDLFSFLIIIVFSIIMFSYSFSPALQAWEYKETSFSAWNPPVWPVKFAIPISVLLLGLQSFAEMLTVLYREQDQQP</sequence>
<dbReference type="Pfam" id="PF04290">
    <property type="entry name" value="DctQ"/>
    <property type="match status" value="1"/>
</dbReference>
<dbReference type="InterPro" id="IPR055348">
    <property type="entry name" value="DctQ"/>
</dbReference>
<feature type="domain" description="Tripartite ATP-independent periplasmic transporters DctQ component" evidence="10">
    <location>
        <begin position="30"/>
        <end position="160"/>
    </location>
</feature>
<comment type="caution">
    <text evidence="11">The sequence shown here is derived from an EMBL/GenBank/DDBJ whole genome shotgun (WGS) entry which is preliminary data.</text>
</comment>
<keyword evidence="7 9" id="KW-0472">Membrane</keyword>
<evidence type="ECO:0000256" key="8">
    <source>
        <dbReference type="ARBA" id="ARBA00038436"/>
    </source>
</evidence>
<evidence type="ECO:0000256" key="2">
    <source>
        <dbReference type="ARBA" id="ARBA00022448"/>
    </source>
</evidence>
<dbReference type="PANTHER" id="PTHR35011">
    <property type="entry name" value="2,3-DIKETO-L-GULONATE TRAP TRANSPORTER SMALL PERMEASE PROTEIN YIAM"/>
    <property type="match status" value="1"/>
</dbReference>
<dbReference type="PANTHER" id="PTHR35011:SF4">
    <property type="entry name" value="SLL1102 PROTEIN"/>
    <property type="match status" value="1"/>
</dbReference>
<dbReference type="EMBL" id="DOEK01000008">
    <property type="protein sequence ID" value="HBP28771.1"/>
    <property type="molecule type" value="Genomic_DNA"/>
</dbReference>
<accession>A0A356LDX9</accession>
<comment type="subcellular location">
    <subcellularLocation>
        <location evidence="1 9">Cell inner membrane</location>
        <topology evidence="1 9">Multi-pass membrane protein</topology>
    </subcellularLocation>
</comment>
<feature type="transmembrane region" description="Helical" evidence="9">
    <location>
        <begin position="50"/>
        <end position="72"/>
    </location>
</feature>
<dbReference type="InterPro" id="IPR007387">
    <property type="entry name" value="TRAP_DctQ"/>
</dbReference>
<keyword evidence="5 9" id="KW-0812">Transmembrane</keyword>
<keyword evidence="6 9" id="KW-1133">Transmembrane helix</keyword>
<dbReference type="GO" id="GO:0005886">
    <property type="term" value="C:plasma membrane"/>
    <property type="evidence" value="ECO:0007669"/>
    <property type="project" value="UniProtKB-SubCell"/>
</dbReference>
<comment type="subunit">
    <text evidence="9">The complex comprises the extracytoplasmic solute receptor protein and the two transmembrane proteins.</text>
</comment>
<gene>
    <name evidence="11" type="ORF">DD666_05080</name>
</gene>
<evidence type="ECO:0000256" key="7">
    <source>
        <dbReference type="ARBA" id="ARBA00023136"/>
    </source>
</evidence>
<keyword evidence="3" id="KW-1003">Cell membrane</keyword>
<reference evidence="11 12" key="1">
    <citation type="journal article" date="2018" name="Nat. Biotechnol.">
        <title>A standardized bacterial taxonomy based on genome phylogeny substantially revises the tree of life.</title>
        <authorList>
            <person name="Parks D.H."/>
            <person name="Chuvochina M."/>
            <person name="Waite D.W."/>
            <person name="Rinke C."/>
            <person name="Skarshewski A."/>
            <person name="Chaumeil P.A."/>
            <person name="Hugenholtz P."/>
        </authorList>
    </citation>
    <scope>NUCLEOTIDE SEQUENCE [LARGE SCALE GENOMIC DNA]</scope>
    <source>
        <strain evidence="11">UBA10707</strain>
    </source>
</reference>
<comment type="similarity">
    <text evidence="8 9">Belongs to the TRAP transporter small permease family.</text>
</comment>
<evidence type="ECO:0000256" key="1">
    <source>
        <dbReference type="ARBA" id="ARBA00004429"/>
    </source>
</evidence>
<name>A0A356LDX9_9BURK</name>
<keyword evidence="4 9" id="KW-0997">Cell inner membrane</keyword>
<dbReference type="Proteomes" id="UP000264036">
    <property type="component" value="Unassembled WGS sequence"/>
</dbReference>